<evidence type="ECO:0000313" key="2">
    <source>
        <dbReference type="EMBL" id="EEH05629.1"/>
    </source>
</evidence>
<dbReference type="Proteomes" id="UP000001631">
    <property type="component" value="Unassembled WGS sequence"/>
</dbReference>
<dbReference type="RefSeq" id="XP_045286110.1">
    <property type="nucleotide sequence ID" value="XM_045432942.1"/>
</dbReference>
<keyword evidence="3" id="KW-1185">Reference proteome</keyword>
<organism evidence="2 3">
    <name type="scientific">Ajellomyces capsulatus (strain G186AR / H82 / ATCC MYA-2454 / RMSCC 2432)</name>
    <name type="common">Darling's disease fungus</name>
    <name type="synonym">Histoplasma capsulatum</name>
    <dbReference type="NCBI Taxonomy" id="447093"/>
    <lineage>
        <taxon>Eukaryota</taxon>
        <taxon>Fungi</taxon>
        <taxon>Dikarya</taxon>
        <taxon>Ascomycota</taxon>
        <taxon>Pezizomycotina</taxon>
        <taxon>Eurotiomycetes</taxon>
        <taxon>Eurotiomycetidae</taxon>
        <taxon>Onygenales</taxon>
        <taxon>Ajellomycetaceae</taxon>
        <taxon>Histoplasma</taxon>
    </lineage>
</organism>
<feature type="region of interest" description="Disordered" evidence="1">
    <location>
        <begin position="70"/>
        <end position="115"/>
    </location>
</feature>
<dbReference type="EMBL" id="GG663370">
    <property type="protein sequence ID" value="EEH05629.1"/>
    <property type="molecule type" value="Genomic_DNA"/>
</dbReference>
<dbReference type="AlphaFoldDB" id="C0NRW3"/>
<accession>C0NRW3</accession>
<protein>
    <submittedName>
        <fullName evidence="2">Uncharacterized protein</fullName>
    </submittedName>
</protein>
<sequence>MGTKVVRPFIATASALGNQVTLMLNTNSLKGNGSFLSRSGRRSSRRSSRLGAFCCRLARTWLVVARPAKTKRWPAAASPVPARASVSPVPSNPPPPSTAGSSRSPVGPPTPVRMWFPHYAVTGGRSL</sequence>
<evidence type="ECO:0000313" key="3">
    <source>
        <dbReference type="Proteomes" id="UP000001631"/>
    </source>
</evidence>
<proteinExistence type="predicted"/>
<feature type="compositionally biased region" description="Low complexity" evidence="1">
    <location>
        <begin position="74"/>
        <end position="89"/>
    </location>
</feature>
<name>C0NRW3_AJECG</name>
<evidence type="ECO:0000256" key="1">
    <source>
        <dbReference type="SAM" id="MobiDB-lite"/>
    </source>
</evidence>
<dbReference type="HOGENOM" id="CLU_1969916_0_0_1"/>
<gene>
    <name evidence="2" type="ORF">HCBG_05893</name>
</gene>
<dbReference type="GeneID" id="69038909"/>
<reference evidence="2" key="1">
    <citation type="submission" date="2009-02" db="EMBL/GenBank/DDBJ databases">
        <title>The Genome Sequence of Ajellomyces capsulatus strain G186AR.</title>
        <authorList>
            <consortium name="The Broad Institute Genome Sequencing Platform"/>
            <person name="Champion M."/>
            <person name="Cuomo C."/>
            <person name="Ma L.-J."/>
            <person name="Henn M.R."/>
            <person name="Sil A."/>
            <person name="Goldman B."/>
            <person name="Young S.K."/>
            <person name="Kodira C.D."/>
            <person name="Zeng Q."/>
            <person name="Koehrsen M."/>
            <person name="Alvarado L."/>
            <person name="Berlin A."/>
            <person name="Borenstein D."/>
            <person name="Chen Z."/>
            <person name="Engels R."/>
            <person name="Freedman E."/>
            <person name="Gellesch M."/>
            <person name="Goldberg J."/>
            <person name="Griggs A."/>
            <person name="Gujja S."/>
            <person name="Heiman D."/>
            <person name="Hepburn T."/>
            <person name="Howarth C."/>
            <person name="Jen D."/>
            <person name="Larson L."/>
            <person name="Lewis B."/>
            <person name="Mehta T."/>
            <person name="Park D."/>
            <person name="Pearson M."/>
            <person name="Roberts A."/>
            <person name="Saif S."/>
            <person name="Shea T."/>
            <person name="Shenoy N."/>
            <person name="Sisk P."/>
            <person name="Stolte C."/>
            <person name="Sykes S."/>
            <person name="Walk T."/>
            <person name="White J."/>
            <person name="Yandava C."/>
            <person name="Klein B."/>
            <person name="McEwen J.G."/>
            <person name="Puccia R."/>
            <person name="Goldman G.H."/>
            <person name="Felipe M.S."/>
            <person name="Nino-Vega G."/>
            <person name="San-Blas G."/>
            <person name="Taylor J."/>
            <person name="Mendoza L."/>
            <person name="Galagan J."/>
            <person name="Nusbaum C."/>
            <person name="Birren B."/>
        </authorList>
    </citation>
    <scope>NUCLEOTIDE SEQUENCE</scope>
    <source>
        <strain evidence="2">G186AR</strain>
    </source>
</reference>
<dbReference type="InParanoid" id="C0NRW3"/>